<organism evidence="3 4">
    <name type="scientific">Solanum commersonii</name>
    <name type="common">Commerson's wild potato</name>
    <name type="synonym">Commerson's nightshade</name>
    <dbReference type="NCBI Taxonomy" id="4109"/>
    <lineage>
        <taxon>Eukaryota</taxon>
        <taxon>Viridiplantae</taxon>
        <taxon>Streptophyta</taxon>
        <taxon>Embryophyta</taxon>
        <taxon>Tracheophyta</taxon>
        <taxon>Spermatophyta</taxon>
        <taxon>Magnoliopsida</taxon>
        <taxon>eudicotyledons</taxon>
        <taxon>Gunneridae</taxon>
        <taxon>Pentapetalae</taxon>
        <taxon>asterids</taxon>
        <taxon>lamiids</taxon>
        <taxon>Solanales</taxon>
        <taxon>Solanaceae</taxon>
        <taxon>Solanoideae</taxon>
        <taxon>Solaneae</taxon>
        <taxon>Solanum</taxon>
    </lineage>
</organism>
<dbReference type="AlphaFoldDB" id="A0A9J5XPZ7"/>
<accession>A0A9J5XPZ7</accession>
<reference evidence="3 4" key="1">
    <citation type="submission" date="2020-09" db="EMBL/GenBank/DDBJ databases">
        <title>De no assembly of potato wild relative species, Solanum commersonii.</title>
        <authorList>
            <person name="Cho K."/>
        </authorList>
    </citation>
    <scope>NUCLEOTIDE SEQUENCE [LARGE SCALE GENOMIC DNA]</scope>
    <source>
        <strain evidence="3">LZ3.2</strain>
        <tissue evidence="3">Leaf</tissue>
    </source>
</reference>
<feature type="transmembrane region" description="Helical" evidence="2">
    <location>
        <begin position="12"/>
        <end position="32"/>
    </location>
</feature>
<feature type="region of interest" description="Disordered" evidence="1">
    <location>
        <begin position="64"/>
        <end position="89"/>
    </location>
</feature>
<sequence>MKERGPVIKGIMVVLHLTIMVTQGVVIIPSVVDPFMLLYQHLRPITLGIVLRVRAAQLPTMGGVQSGIGGSHSARGGSHSGRGGGRGGS</sequence>
<evidence type="ECO:0000256" key="1">
    <source>
        <dbReference type="SAM" id="MobiDB-lite"/>
    </source>
</evidence>
<proteinExistence type="predicted"/>
<protein>
    <submittedName>
        <fullName evidence="3">Uncharacterized protein</fullName>
    </submittedName>
</protein>
<keyword evidence="4" id="KW-1185">Reference proteome</keyword>
<dbReference type="Proteomes" id="UP000824120">
    <property type="component" value="Chromosome 8"/>
</dbReference>
<keyword evidence="2" id="KW-0812">Transmembrane</keyword>
<evidence type="ECO:0000313" key="3">
    <source>
        <dbReference type="EMBL" id="KAG5590281.1"/>
    </source>
</evidence>
<keyword evidence="2" id="KW-1133">Transmembrane helix</keyword>
<evidence type="ECO:0000313" key="4">
    <source>
        <dbReference type="Proteomes" id="UP000824120"/>
    </source>
</evidence>
<evidence type="ECO:0000256" key="2">
    <source>
        <dbReference type="SAM" id="Phobius"/>
    </source>
</evidence>
<comment type="caution">
    <text evidence="3">The sequence shown here is derived from an EMBL/GenBank/DDBJ whole genome shotgun (WGS) entry which is preliminary data.</text>
</comment>
<dbReference type="EMBL" id="JACXVP010000008">
    <property type="protein sequence ID" value="KAG5590281.1"/>
    <property type="molecule type" value="Genomic_DNA"/>
</dbReference>
<gene>
    <name evidence="3" type="ORF">H5410_040795</name>
</gene>
<keyword evidence="2" id="KW-0472">Membrane</keyword>
<name>A0A9J5XPZ7_SOLCO</name>
<feature type="compositionally biased region" description="Gly residues" evidence="1">
    <location>
        <begin position="78"/>
        <end position="89"/>
    </location>
</feature>